<keyword evidence="4" id="KW-1185">Reference proteome</keyword>
<dbReference type="Proteomes" id="UP000295573">
    <property type="component" value="Unassembled WGS sequence"/>
</dbReference>
<dbReference type="OrthoDB" id="4548838at2"/>
<feature type="domain" description="Glycosyl hydrolase family 98 putative carbohydrate-binding module" evidence="2">
    <location>
        <begin position="102"/>
        <end position="221"/>
    </location>
</feature>
<proteinExistence type="predicted"/>
<name>A0A4R2IYE2_9ACTN</name>
<sequence length="224" mass="23373">MARTTARGGARRLEHPMLVGIVAAIISALIGAGATVWAAKQGKLEAIVPIPTVTVVATVPGPTVTTTVTQSPSTTEVGTTTSPVDGAGDSLAEQSPIDGTFTKGSFAIHGRRFGDGLYRWLGSCSQKASATWDLSRRYTQFSAVIGLIDRGQDATLKVKFTAYVTDGTSRTATEPVVLGKYQARELKVPLNHADAIELEAVVVAGKNCTQAGAAAWGDPRLYAS</sequence>
<gene>
    <name evidence="3" type="ORF">EV646_103336</name>
</gene>
<dbReference type="AlphaFoldDB" id="A0A4R2IYE2"/>
<protein>
    <submittedName>
        <fullName evidence="3">NPCBM/NEW2 domain-containing protein</fullName>
    </submittedName>
</protein>
<comment type="caution">
    <text evidence="3">The sequence shown here is derived from an EMBL/GenBank/DDBJ whole genome shotgun (WGS) entry which is preliminary data.</text>
</comment>
<evidence type="ECO:0000313" key="3">
    <source>
        <dbReference type="EMBL" id="TCO49358.1"/>
    </source>
</evidence>
<dbReference type="EMBL" id="SLWR01000003">
    <property type="protein sequence ID" value="TCO49358.1"/>
    <property type="molecule type" value="Genomic_DNA"/>
</dbReference>
<dbReference type="Pfam" id="PF08305">
    <property type="entry name" value="NPCBM"/>
    <property type="match status" value="1"/>
</dbReference>
<reference evidence="3 4" key="1">
    <citation type="journal article" date="2015" name="Stand. Genomic Sci.">
        <title>Genomic Encyclopedia of Bacterial and Archaeal Type Strains, Phase III: the genomes of soil and plant-associated and newly described type strains.</title>
        <authorList>
            <person name="Whitman W.B."/>
            <person name="Woyke T."/>
            <person name="Klenk H.P."/>
            <person name="Zhou Y."/>
            <person name="Lilburn T.G."/>
            <person name="Beck B.J."/>
            <person name="De Vos P."/>
            <person name="Vandamme P."/>
            <person name="Eisen J.A."/>
            <person name="Garrity G."/>
            <person name="Hugenholtz P."/>
            <person name="Kyrpides N.C."/>
        </authorList>
    </citation>
    <scope>NUCLEOTIDE SEQUENCE [LARGE SCALE GENOMIC DNA]</scope>
    <source>
        <strain evidence="3 4">VKM Ac-2541</strain>
    </source>
</reference>
<accession>A0A4R2IYE2</accession>
<evidence type="ECO:0000256" key="1">
    <source>
        <dbReference type="SAM" id="MobiDB-lite"/>
    </source>
</evidence>
<dbReference type="InterPro" id="IPR038637">
    <property type="entry name" value="NPCBM_sf"/>
</dbReference>
<dbReference type="InterPro" id="IPR008979">
    <property type="entry name" value="Galactose-bd-like_sf"/>
</dbReference>
<evidence type="ECO:0000313" key="4">
    <source>
        <dbReference type="Proteomes" id="UP000295573"/>
    </source>
</evidence>
<organism evidence="3 4">
    <name type="scientific">Kribbella antiqua</name>
    <dbReference type="NCBI Taxonomy" id="2512217"/>
    <lineage>
        <taxon>Bacteria</taxon>
        <taxon>Bacillati</taxon>
        <taxon>Actinomycetota</taxon>
        <taxon>Actinomycetes</taxon>
        <taxon>Propionibacteriales</taxon>
        <taxon>Kribbellaceae</taxon>
        <taxon>Kribbella</taxon>
    </lineage>
</organism>
<dbReference type="InterPro" id="IPR013222">
    <property type="entry name" value="Glyco_hyd_98_carb-bd"/>
</dbReference>
<evidence type="ECO:0000259" key="2">
    <source>
        <dbReference type="Pfam" id="PF08305"/>
    </source>
</evidence>
<dbReference type="SUPFAM" id="SSF49785">
    <property type="entry name" value="Galactose-binding domain-like"/>
    <property type="match status" value="1"/>
</dbReference>
<feature type="compositionally biased region" description="Low complexity" evidence="1">
    <location>
        <begin position="67"/>
        <end position="77"/>
    </location>
</feature>
<feature type="region of interest" description="Disordered" evidence="1">
    <location>
        <begin position="67"/>
        <end position="89"/>
    </location>
</feature>
<dbReference type="Gene3D" id="2.60.120.1060">
    <property type="entry name" value="NPCBM/NEW2 domain"/>
    <property type="match status" value="1"/>
</dbReference>